<keyword evidence="1 2" id="KW-0238">DNA-binding</keyword>
<feature type="DNA-binding region" description="H-T-H motif" evidence="2">
    <location>
        <begin position="33"/>
        <end position="52"/>
    </location>
</feature>
<evidence type="ECO:0000256" key="1">
    <source>
        <dbReference type="ARBA" id="ARBA00023125"/>
    </source>
</evidence>
<dbReference type="Pfam" id="PF00440">
    <property type="entry name" value="TetR_N"/>
    <property type="match status" value="1"/>
</dbReference>
<evidence type="ECO:0000259" key="3">
    <source>
        <dbReference type="PROSITE" id="PS50977"/>
    </source>
</evidence>
<evidence type="ECO:0000256" key="2">
    <source>
        <dbReference type="PROSITE-ProRule" id="PRU00335"/>
    </source>
</evidence>
<gene>
    <name evidence="4" type="ORF">ACFPZI_14485</name>
</gene>
<accession>A0ABW1DWM4</accession>
<evidence type="ECO:0000313" key="5">
    <source>
        <dbReference type="Proteomes" id="UP001596180"/>
    </source>
</evidence>
<dbReference type="Proteomes" id="UP001596180">
    <property type="component" value="Unassembled WGS sequence"/>
</dbReference>
<dbReference type="InterPro" id="IPR009057">
    <property type="entry name" value="Homeodomain-like_sf"/>
</dbReference>
<organism evidence="4 5">
    <name type="scientific">Streptomyces chlorus</name>
    <dbReference type="NCBI Taxonomy" id="887452"/>
    <lineage>
        <taxon>Bacteria</taxon>
        <taxon>Bacillati</taxon>
        <taxon>Actinomycetota</taxon>
        <taxon>Actinomycetes</taxon>
        <taxon>Kitasatosporales</taxon>
        <taxon>Streptomycetaceae</taxon>
        <taxon>Streptomyces</taxon>
    </lineage>
</organism>
<comment type="caution">
    <text evidence="4">The sequence shown here is derived from an EMBL/GenBank/DDBJ whole genome shotgun (WGS) entry which is preliminary data.</text>
</comment>
<dbReference type="Gene3D" id="1.10.357.10">
    <property type="entry name" value="Tetracycline Repressor, domain 2"/>
    <property type="match status" value="1"/>
</dbReference>
<keyword evidence="5" id="KW-1185">Reference proteome</keyword>
<dbReference type="EMBL" id="JBHSOA010000028">
    <property type="protein sequence ID" value="MFC5853002.1"/>
    <property type="molecule type" value="Genomic_DNA"/>
</dbReference>
<proteinExistence type="predicted"/>
<dbReference type="PROSITE" id="PS50977">
    <property type="entry name" value="HTH_TETR_2"/>
    <property type="match status" value="1"/>
</dbReference>
<feature type="domain" description="HTH tetR-type" evidence="3">
    <location>
        <begin position="10"/>
        <end position="70"/>
    </location>
</feature>
<sequence length="217" mass="23557">MNGFSSLYAPPGMGTVYRAALDALAQYGPRRTGVTHIARLADTNRPFIYRNWPSAQALVRAATLRELERVLDVARDAPGPLPPPRCHAVRVVVRAARILREHPVVATMARTEPALTHTAVLRLSTVWHDTAWHWLSKHVTGHLPPGAAQDTATLAVLTTALPYALTPPGLPAVPAERAAVDERLSTALHLCLEASVPCPDCPDRTDRTDREFPGPST</sequence>
<dbReference type="SUPFAM" id="SSF46689">
    <property type="entry name" value="Homeodomain-like"/>
    <property type="match status" value="1"/>
</dbReference>
<name>A0ABW1DWM4_9ACTN</name>
<dbReference type="InterPro" id="IPR001647">
    <property type="entry name" value="HTH_TetR"/>
</dbReference>
<reference evidence="5" key="1">
    <citation type="journal article" date="2019" name="Int. J. Syst. Evol. Microbiol.">
        <title>The Global Catalogue of Microorganisms (GCM) 10K type strain sequencing project: providing services to taxonomists for standard genome sequencing and annotation.</title>
        <authorList>
            <consortium name="The Broad Institute Genomics Platform"/>
            <consortium name="The Broad Institute Genome Sequencing Center for Infectious Disease"/>
            <person name="Wu L."/>
            <person name="Ma J."/>
        </authorList>
    </citation>
    <scope>NUCLEOTIDE SEQUENCE [LARGE SCALE GENOMIC DNA]</scope>
    <source>
        <strain evidence="5">JCM 10411</strain>
    </source>
</reference>
<protein>
    <submittedName>
        <fullName evidence="4">TetR/AcrR family transcriptional regulator</fullName>
    </submittedName>
</protein>
<evidence type="ECO:0000313" key="4">
    <source>
        <dbReference type="EMBL" id="MFC5853002.1"/>
    </source>
</evidence>
<dbReference type="RefSeq" id="WP_381363122.1">
    <property type="nucleotide sequence ID" value="NZ_JBHSOA010000028.1"/>
</dbReference>